<keyword evidence="6" id="KW-0503">Monooxygenase</keyword>
<dbReference type="AlphaFoldDB" id="A0A4Z0YZ00"/>
<evidence type="ECO:0000256" key="2">
    <source>
        <dbReference type="ARBA" id="ARBA00007992"/>
    </source>
</evidence>
<dbReference type="GO" id="GO:0004497">
    <property type="term" value="F:monooxygenase activity"/>
    <property type="evidence" value="ECO:0007669"/>
    <property type="project" value="UniProtKB-KW"/>
</dbReference>
<evidence type="ECO:0000256" key="1">
    <source>
        <dbReference type="ARBA" id="ARBA00005179"/>
    </source>
</evidence>
<dbReference type="PANTHER" id="PTHR13789:SF309">
    <property type="entry name" value="PUTATIVE (AFU_ORTHOLOGUE AFUA_6G14510)-RELATED"/>
    <property type="match status" value="1"/>
</dbReference>
<evidence type="ECO:0000256" key="6">
    <source>
        <dbReference type="ARBA" id="ARBA00023033"/>
    </source>
</evidence>
<evidence type="ECO:0000256" key="3">
    <source>
        <dbReference type="ARBA" id="ARBA00022630"/>
    </source>
</evidence>
<evidence type="ECO:0000313" key="9">
    <source>
        <dbReference type="Proteomes" id="UP000297716"/>
    </source>
</evidence>
<dbReference type="InterPro" id="IPR002938">
    <property type="entry name" value="FAD-bd"/>
</dbReference>
<feature type="domain" description="FAD-binding" evidence="7">
    <location>
        <begin position="310"/>
        <end position="374"/>
    </location>
</feature>
<proteinExistence type="inferred from homology"/>
<reference evidence="8 9" key="1">
    <citation type="submission" date="2019-03" db="EMBL/GenBank/DDBJ databases">
        <title>Draft genome sequence of Xylaria hypoxylon DSM 108379, a ubiquitous saprotrophic-parasitic fungi on hardwood.</title>
        <authorList>
            <person name="Buettner E."/>
            <person name="Leonhardt S."/>
            <person name="Gebauer A.M."/>
            <person name="Liers C."/>
            <person name="Hofrichter M."/>
            <person name="Kellner H."/>
        </authorList>
    </citation>
    <scope>NUCLEOTIDE SEQUENCE [LARGE SCALE GENOMIC DNA]</scope>
    <source>
        <strain evidence="8 9">DSM 108379</strain>
    </source>
</reference>
<gene>
    <name evidence="8" type="ORF">E0Z10_g7160</name>
</gene>
<accession>A0A4Z0YZ00</accession>
<dbReference type="OrthoDB" id="16820at2759"/>
<comment type="similarity">
    <text evidence="2">Belongs to the paxM FAD-dependent monooxygenase family.</text>
</comment>
<sequence>MKIAIIGGGISGLSQYLWLRKVGLLDGHSATIYEAREAQDHSATAAANLETYNASVIGGSIGLSPTGLHVLKRLDSELHDEVLRTGHIIRNWRVSNARGWTLVNSPAGGGDEMMVMIGRDACCQILRNRVPDDAVVGCKVIDVNLAEGNNRPRLVFQDQATEEFDFVIACDGIWSCVRQAMFGAQNLDQYEFSPQYEGLVGVGGFIPSSKLQGTPDGEMNVALGGNGFFGYGYSTGNAQDSSKAGETATWWSTYTLNQCPEDWRNIDKGDVKRELQKRHLGWKNTVIQNIVQDVEVDSLYPTFITPLLPTWEKGGCVLVGDAAHALQPSSGQGASMALEDCESLALLLRHYLQEEPESGLVKASRKYSDLRRPRLDMVFKKAQQLAGMKQDMGVAQEMLMYFFVWLFSRLKATEAYERKLNAYDVPTEVSKAIREAD</sequence>
<dbReference type="Proteomes" id="UP000297716">
    <property type="component" value="Unassembled WGS sequence"/>
</dbReference>
<dbReference type="SUPFAM" id="SSF51905">
    <property type="entry name" value="FAD/NAD(P)-binding domain"/>
    <property type="match status" value="1"/>
</dbReference>
<dbReference type="InterPro" id="IPR050493">
    <property type="entry name" value="FAD-dep_Monooxygenase_BioMet"/>
</dbReference>
<dbReference type="Pfam" id="PF01494">
    <property type="entry name" value="FAD_binding_3"/>
    <property type="match status" value="1"/>
</dbReference>
<dbReference type="EMBL" id="SKBN01000160">
    <property type="protein sequence ID" value="TGJ81602.1"/>
    <property type="molecule type" value="Genomic_DNA"/>
</dbReference>
<keyword evidence="9" id="KW-1185">Reference proteome</keyword>
<evidence type="ECO:0000256" key="4">
    <source>
        <dbReference type="ARBA" id="ARBA00022827"/>
    </source>
</evidence>
<name>A0A4Z0YZ00_9PEZI</name>
<dbReference type="InterPro" id="IPR036188">
    <property type="entry name" value="FAD/NAD-bd_sf"/>
</dbReference>
<dbReference type="PRINTS" id="PR00420">
    <property type="entry name" value="RNGMNOXGNASE"/>
</dbReference>
<protein>
    <recommendedName>
        <fullName evidence="7">FAD-binding domain-containing protein</fullName>
    </recommendedName>
</protein>
<dbReference type="STRING" id="37992.A0A4Z0YZ00"/>
<dbReference type="Gene3D" id="3.50.50.60">
    <property type="entry name" value="FAD/NAD(P)-binding domain"/>
    <property type="match status" value="1"/>
</dbReference>
<evidence type="ECO:0000313" key="8">
    <source>
        <dbReference type="EMBL" id="TGJ81602.1"/>
    </source>
</evidence>
<evidence type="ECO:0000259" key="7">
    <source>
        <dbReference type="Pfam" id="PF01494"/>
    </source>
</evidence>
<evidence type="ECO:0000256" key="5">
    <source>
        <dbReference type="ARBA" id="ARBA00023002"/>
    </source>
</evidence>
<comment type="caution">
    <text evidence="8">The sequence shown here is derived from an EMBL/GenBank/DDBJ whole genome shotgun (WGS) entry which is preliminary data.</text>
</comment>
<dbReference type="PANTHER" id="PTHR13789">
    <property type="entry name" value="MONOOXYGENASE"/>
    <property type="match status" value="1"/>
</dbReference>
<keyword evidence="5" id="KW-0560">Oxidoreductase</keyword>
<dbReference type="GO" id="GO:0071949">
    <property type="term" value="F:FAD binding"/>
    <property type="evidence" value="ECO:0007669"/>
    <property type="project" value="InterPro"/>
</dbReference>
<organism evidence="8 9">
    <name type="scientific">Xylaria hypoxylon</name>
    <dbReference type="NCBI Taxonomy" id="37992"/>
    <lineage>
        <taxon>Eukaryota</taxon>
        <taxon>Fungi</taxon>
        <taxon>Dikarya</taxon>
        <taxon>Ascomycota</taxon>
        <taxon>Pezizomycotina</taxon>
        <taxon>Sordariomycetes</taxon>
        <taxon>Xylariomycetidae</taxon>
        <taxon>Xylariales</taxon>
        <taxon>Xylariaceae</taxon>
        <taxon>Xylaria</taxon>
    </lineage>
</organism>
<keyword evidence="4" id="KW-0274">FAD</keyword>
<keyword evidence="3" id="KW-0285">Flavoprotein</keyword>
<comment type="pathway">
    <text evidence="1">Secondary metabolite biosynthesis.</text>
</comment>